<evidence type="ECO:0000259" key="2">
    <source>
        <dbReference type="Pfam" id="PF23247"/>
    </source>
</evidence>
<proteinExistence type="predicted"/>
<protein>
    <recommendedName>
        <fullName evidence="2">Disease resistance protein At4g27190-like leucine-rich repeats domain-containing protein</fullName>
    </recommendedName>
</protein>
<dbReference type="InterPro" id="IPR057135">
    <property type="entry name" value="At4g27190-like_LRR"/>
</dbReference>
<dbReference type="Proteomes" id="UP001374535">
    <property type="component" value="Chromosome 6"/>
</dbReference>
<evidence type="ECO:0000256" key="1">
    <source>
        <dbReference type="ARBA" id="ARBA00022821"/>
    </source>
</evidence>
<dbReference type="EMBL" id="CP144695">
    <property type="protein sequence ID" value="WVZ06515.1"/>
    <property type="molecule type" value="Genomic_DNA"/>
</dbReference>
<dbReference type="SUPFAM" id="SSF52047">
    <property type="entry name" value="RNI-like"/>
    <property type="match status" value="1"/>
</dbReference>
<dbReference type="PANTHER" id="PTHR33463">
    <property type="entry name" value="NB-ARC DOMAIN-CONTAINING PROTEIN-RELATED"/>
    <property type="match status" value="1"/>
</dbReference>
<name>A0AAQ3NB96_VIGMU</name>
<organism evidence="3 4">
    <name type="scientific">Vigna mungo</name>
    <name type="common">Black gram</name>
    <name type="synonym">Phaseolus mungo</name>
    <dbReference type="NCBI Taxonomy" id="3915"/>
    <lineage>
        <taxon>Eukaryota</taxon>
        <taxon>Viridiplantae</taxon>
        <taxon>Streptophyta</taxon>
        <taxon>Embryophyta</taxon>
        <taxon>Tracheophyta</taxon>
        <taxon>Spermatophyta</taxon>
        <taxon>Magnoliopsida</taxon>
        <taxon>eudicotyledons</taxon>
        <taxon>Gunneridae</taxon>
        <taxon>Pentapetalae</taxon>
        <taxon>rosids</taxon>
        <taxon>fabids</taxon>
        <taxon>Fabales</taxon>
        <taxon>Fabaceae</taxon>
        <taxon>Papilionoideae</taxon>
        <taxon>50 kb inversion clade</taxon>
        <taxon>NPAAA clade</taxon>
        <taxon>indigoferoid/millettioid clade</taxon>
        <taxon>Phaseoleae</taxon>
        <taxon>Vigna</taxon>
    </lineage>
</organism>
<gene>
    <name evidence="3" type="ORF">V8G54_019861</name>
</gene>
<keyword evidence="4" id="KW-1185">Reference proteome</keyword>
<dbReference type="InterPro" id="IPR050905">
    <property type="entry name" value="Plant_NBS-LRR"/>
</dbReference>
<sequence>MILHDYLGMMRVQHTKPTASHNFFGSFRKLEFDITCNRSFVIPSHIFPYLKNLEELNVHSSDVVQVIFDTDEVEVETKGIIFGLKKLILYDLSNLKCVWRENLEEIVSFSNLQEVDVRGCGSLVTLFPLSVAKNLGKLESLDIQKCEKMVEIVGREAEMEHAMTIMFEFPCLSYLNLEDMPLLSCFYPGKHHLECPLLDQLYVEYCPKLKLFRSSFDEDSKKEVLEAPTYNNLFSRLKR</sequence>
<dbReference type="InterPro" id="IPR032675">
    <property type="entry name" value="LRR_dom_sf"/>
</dbReference>
<evidence type="ECO:0000313" key="4">
    <source>
        <dbReference type="Proteomes" id="UP001374535"/>
    </source>
</evidence>
<accession>A0AAQ3NB96</accession>
<dbReference type="Pfam" id="PF23247">
    <property type="entry name" value="LRR_RPS2"/>
    <property type="match status" value="1"/>
</dbReference>
<feature type="domain" description="Disease resistance protein At4g27190-like leucine-rich repeats" evidence="2">
    <location>
        <begin position="9"/>
        <end position="147"/>
    </location>
</feature>
<reference evidence="3 4" key="1">
    <citation type="journal article" date="2023" name="Life. Sci Alliance">
        <title>Evolutionary insights into 3D genome organization and epigenetic landscape of Vigna mungo.</title>
        <authorList>
            <person name="Junaid A."/>
            <person name="Singh B."/>
            <person name="Bhatia S."/>
        </authorList>
    </citation>
    <scope>NUCLEOTIDE SEQUENCE [LARGE SCALE GENOMIC DNA]</scope>
    <source>
        <strain evidence="3">Urdbean</strain>
    </source>
</reference>
<evidence type="ECO:0000313" key="3">
    <source>
        <dbReference type="EMBL" id="WVZ06515.1"/>
    </source>
</evidence>
<dbReference type="AlphaFoldDB" id="A0AAQ3NB96"/>
<keyword evidence="1" id="KW-0611">Plant defense</keyword>
<dbReference type="PANTHER" id="PTHR33463:SF209">
    <property type="entry name" value="DISEASE RESISTANCE PROTEIN RPS2-LIKE"/>
    <property type="match status" value="1"/>
</dbReference>
<dbReference type="Gene3D" id="3.80.10.10">
    <property type="entry name" value="Ribonuclease Inhibitor"/>
    <property type="match status" value="1"/>
</dbReference>